<name>A0A849HB73_9MICO</name>
<dbReference type="InterPro" id="IPR020846">
    <property type="entry name" value="MFS_dom"/>
</dbReference>
<dbReference type="GO" id="GO:0005886">
    <property type="term" value="C:plasma membrane"/>
    <property type="evidence" value="ECO:0007669"/>
    <property type="project" value="UniProtKB-SubCell"/>
</dbReference>
<gene>
    <name evidence="7" type="ORF">HJG52_01390</name>
</gene>
<keyword evidence="4 5" id="KW-0472">Membrane</keyword>
<evidence type="ECO:0000256" key="5">
    <source>
        <dbReference type="SAM" id="Phobius"/>
    </source>
</evidence>
<dbReference type="InterPro" id="IPR011701">
    <property type="entry name" value="MFS"/>
</dbReference>
<keyword evidence="8" id="KW-1185">Reference proteome</keyword>
<comment type="caution">
    <text evidence="7">The sequence shown here is derived from an EMBL/GenBank/DDBJ whole genome shotgun (WGS) entry which is preliminary data.</text>
</comment>
<reference evidence="7 8" key="1">
    <citation type="submission" date="2020-04" db="EMBL/GenBank/DDBJ databases">
        <title>Knoellia sp. isolate from air conditioner.</title>
        <authorList>
            <person name="Chea S."/>
            <person name="Kim D.-U."/>
        </authorList>
    </citation>
    <scope>NUCLEOTIDE SEQUENCE [LARGE SCALE GENOMIC DNA]</scope>
    <source>
        <strain evidence="7 8">DB2414S</strain>
    </source>
</reference>
<keyword evidence="2 5" id="KW-0812">Transmembrane</keyword>
<evidence type="ECO:0000259" key="6">
    <source>
        <dbReference type="PROSITE" id="PS50850"/>
    </source>
</evidence>
<evidence type="ECO:0000256" key="2">
    <source>
        <dbReference type="ARBA" id="ARBA00022692"/>
    </source>
</evidence>
<dbReference type="PANTHER" id="PTHR23542">
    <property type="match status" value="1"/>
</dbReference>
<feature type="transmembrane region" description="Helical" evidence="5">
    <location>
        <begin position="88"/>
        <end position="107"/>
    </location>
</feature>
<feature type="transmembrane region" description="Helical" evidence="5">
    <location>
        <begin position="58"/>
        <end position="76"/>
    </location>
</feature>
<feature type="transmembrane region" description="Helical" evidence="5">
    <location>
        <begin position="264"/>
        <end position="285"/>
    </location>
</feature>
<comment type="subcellular location">
    <subcellularLocation>
        <location evidence="1">Cell membrane</location>
        <topology evidence="1">Multi-pass membrane protein</topology>
    </subcellularLocation>
</comment>
<dbReference type="SUPFAM" id="SSF103473">
    <property type="entry name" value="MFS general substrate transporter"/>
    <property type="match status" value="1"/>
</dbReference>
<dbReference type="AlphaFoldDB" id="A0A849HB73"/>
<feature type="transmembrane region" description="Helical" evidence="5">
    <location>
        <begin position="348"/>
        <end position="371"/>
    </location>
</feature>
<evidence type="ECO:0000256" key="3">
    <source>
        <dbReference type="ARBA" id="ARBA00022989"/>
    </source>
</evidence>
<dbReference type="Gene3D" id="1.20.1250.20">
    <property type="entry name" value="MFS general substrate transporter like domains"/>
    <property type="match status" value="1"/>
</dbReference>
<feature type="transmembrane region" description="Helical" evidence="5">
    <location>
        <begin position="154"/>
        <end position="173"/>
    </location>
</feature>
<feature type="transmembrane region" description="Helical" evidence="5">
    <location>
        <begin position="377"/>
        <end position="398"/>
    </location>
</feature>
<evidence type="ECO:0000256" key="1">
    <source>
        <dbReference type="ARBA" id="ARBA00004651"/>
    </source>
</evidence>
<accession>A0A849HB73</accession>
<dbReference type="PROSITE" id="PS50850">
    <property type="entry name" value="MFS"/>
    <property type="match status" value="1"/>
</dbReference>
<dbReference type="PANTHER" id="PTHR23542:SF1">
    <property type="entry name" value="MAJOR FACILITATOR SUPERFAMILY (MFS) PROFILE DOMAIN-CONTAINING PROTEIN"/>
    <property type="match status" value="1"/>
</dbReference>
<dbReference type="GO" id="GO:0022857">
    <property type="term" value="F:transmembrane transporter activity"/>
    <property type="evidence" value="ECO:0007669"/>
    <property type="project" value="InterPro"/>
</dbReference>
<dbReference type="EMBL" id="JABEPQ010000001">
    <property type="protein sequence ID" value="NNM44658.1"/>
    <property type="molecule type" value="Genomic_DNA"/>
</dbReference>
<sequence>MTGVGAQCHSGWVLSRYRRVLAIPAVRQALVLGLLVRMPIFAGGVVITLHVVSHLGRSYGAAGLVSAAATIAIAISGPWRGRLLDRMGLRRVVVPSIVVAALCWSIAPFVSYWWLLGLAALAGLFVIPSFSIIRQAIIAAVPEDDRRTAISLDSVAVELSFMIGPAAGVWAATVWSTDWVLFAIEMLGVAAGILLWVVDPALHEAPDESADASEAPAAAVPRSAWFRPGFVVVLLGAAATTFVLGGTDIGVVAALRDFGAQPSIGLVLAVWGFGSLLGGLVYGGLHRSVNAFWLLAGLGLVTLPMAFAVNPLTLALLAFVAGLFCAPTITATIDQVSRLVPASARGEAMGWHGSSMTAGMAVGAPAAGFAIDHQGWAAGFVAVAVVGLVVALLGALGTSSRARARRGRAAGAHAQADAPHAVVGG</sequence>
<feature type="transmembrane region" description="Helical" evidence="5">
    <location>
        <begin position="179"/>
        <end position="198"/>
    </location>
</feature>
<evidence type="ECO:0000313" key="7">
    <source>
        <dbReference type="EMBL" id="NNM44658.1"/>
    </source>
</evidence>
<feature type="transmembrane region" description="Helical" evidence="5">
    <location>
        <begin position="230"/>
        <end position="252"/>
    </location>
</feature>
<dbReference type="Proteomes" id="UP000588586">
    <property type="component" value="Unassembled WGS sequence"/>
</dbReference>
<protein>
    <submittedName>
        <fullName evidence="7">MFS transporter</fullName>
    </submittedName>
</protein>
<feature type="transmembrane region" description="Helical" evidence="5">
    <location>
        <begin position="113"/>
        <end position="133"/>
    </location>
</feature>
<organism evidence="7 8">
    <name type="scientific">Knoellia koreensis</name>
    <dbReference type="NCBI Taxonomy" id="2730921"/>
    <lineage>
        <taxon>Bacteria</taxon>
        <taxon>Bacillati</taxon>
        <taxon>Actinomycetota</taxon>
        <taxon>Actinomycetes</taxon>
        <taxon>Micrococcales</taxon>
        <taxon>Intrasporangiaceae</taxon>
        <taxon>Knoellia</taxon>
    </lineage>
</organism>
<feature type="transmembrane region" description="Helical" evidence="5">
    <location>
        <begin position="292"/>
        <end position="309"/>
    </location>
</feature>
<evidence type="ECO:0000313" key="8">
    <source>
        <dbReference type="Proteomes" id="UP000588586"/>
    </source>
</evidence>
<feature type="transmembrane region" description="Helical" evidence="5">
    <location>
        <begin position="315"/>
        <end position="336"/>
    </location>
</feature>
<feature type="transmembrane region" description="Helical" evidence="5">
    <location>
        <begin position="29"/>
        <end position="52"/>
    </location>
</feature>
<proteinExistence type="predicted"/>
<evidence type="ECO:0000256" key="4">
    <source>
        <dbReference type="ARBA" id="ARBA00023136"/>
    </source>
</evidence>
<keyword evidence="3 5" id="KW-1133">Transmembrane helix</keyword>
<dbReference type="InterPro" id="IPR036259">
    <property type="entry name" value="MFS_trans_sf"/>
</dbReference>
<dbReference type="Pfam" id="PF07690">
    <property type="entry name" value="MFS_1"/>
    <property type="match status" value="2"/>
</dbReference>
<feature type="domain" description="Major facilitator superfamily (MFS) profile" evidence="6">
    <location>
        <begin position="17"/>
        <end position="402"/>
    </location>
</feature>